<dbReference type="CDD" id="cd00761">
    <property type="entry name" value="Glyco_tranf_GTA_type"/>
    <property type="match status" value="1"/>
</dbReference>
<evidence type="ECO:0000313" key="6">
    <source>
        <dbReference type="Proteomes" id="UP000003233"/>
    </source>
</evidence>
<dbReference type="PANTHER" id="PTHR22916">
    <property type="entry name" value="GLYCOSYLTRANSFERASE"/>
    <property type="match status" value="1"/>
</dbReference>
<dbReference type="InterPro" id="IPR001173">
    <property type="entry name" value="Glyco_trans_2-like"/>
</dbReference>
<feature type="transmembrane region" description="Helical" evidence="3">
    <location>
        <begin position="299"/>
        <end position="319"/>
    </location>
</feature>
<keyword evidence="3" id="KW-0472">Membrane</keyword>
<evidence type="ECO:0000256" key="3">
    <source>
        <dbReference type="SAM" id="Phobius"/>
    </source>
</evidence>
<evidence type="ECO:0000313" key="5">
    <source>
        <dbReference type="EMBL" id="EHO80283.2"/>
    </source>
</evidence>
<dbReference type="RefSeq" id="WP_016361833.1">
    <property type="nucleotide sequence ID" value="NZ_KE161008.1"/>
</dbReference>
<accession>H1PUL5</accession>
<keyword evidence="1" id="KW-0328">Glycosyltransferase</keyword>
<keyword evidence="3" id="KW-0812">Transmembrane</keyword>
<dbReference type="HOGENOM" id="CLU_025996_25_0_0"/>
<keyword evidence="2" id="KW-0808">Transferase</keyword>
<dbReference type="PANTHER" id="PTHR22916:SF51">
    <property type="entry name" value="GLYCOSYLTRANSFERASE EPSH-RELATED"/>
    <property type="match status" value="1"/>
</dbReference>
<evidence type="ECO:0000259" key="4">
    <source>
        <dbReference type="Pfam" id="PF00535"/>
    </source>
</evidence>
<proteinExistence type="predicted"/>
<keyword evidence="3" id="KW-1133">Transmembrane helix</keyword>
<protein>
    <recommendedName>
        <fullName evidence="4">Glycosyltransferase 2-like domain-containing protein</fullName>
    </recommendedName>
</protein>
<evidence type="ECO:0000256" key="2">
    <source>
        <dbReference type="ARBA" id="ARBA00022679"/>
    </source>
</evidence>
<dbReference type="InterPro" id="IPR029044">
    <property type="entry name" value="Nucleotide-diphossugar_trans"/>
</dbReference>
<name>H1PUL5_9FUSO</name>
<organism evidence="5 6">
    <name type="scientific">Fusobacterium ulcerans 12-1B</name>
    <dbReference type="NCBI Taxonomy" id="457404"/>
    <lineage>
        <taxon>Bacteria</taxon>
        <taxon>Fusobacteriati</taxon>
        <taxon>Fusobacteriota</taxon>
        <taxon>Fusobacteriia</taxon>
        <taxon>Fusobacteriales</taxon>
        <taxon>Fusobacteriaceae</taxon>
        <taxon>Fusobacterium</taxon>
    </lineage>
</organism>
<sequence length="336" mass="39783">MKKISVIVTVYNVEKYIEKCMRSIMEQTLEEIEIIIINDGSPDGSLDVINKLMKEDQRIQVITKKNGGLSSARNMGIKIATGKYIQHIDGDDWVEKDFLKSVYEFAEKENLDIVVSDYCEDYFDGKKKIKKGKKKSEKIIFDSKEYLKDFFFDDDAPAMWNKLFKTSLYKENNIFHPGNVSIGEDLSTTPRLIYFARRIGYLKKAFYHYRQNPESITNTINGVTKCQIFKCFDLLKEFFKEQNESIEDLLYRNSIYHLKNFLSFKSVFNSKEYMEGYEKFLFLIRDKRFNENRDIVGKITLFFIKILIMFPYKITFLFLNKIVVLLKKIKFLITCF</sequence>
<dbReference type="EMBL" id="AGWJ02000021">
    <property type="protein sequence ID" value="EHO80283.2"/>
    <property type="molecule type" value="Genomic_DNA"/>
</dbReference>
<dbReference type="GO" id="GO:0016757">
    <property type="term" value="F:glycosyltransferase activity"/>
    <property type="evidence" value="ECO:0007669"/>
    <property type="project" value="UniProtKB-KW"/>
</dbReference>
<comment type="caution">
    <text evidence="5">The sequence shown here is derived from an EMBL/GenBank/DDBJ whole genome shotgun (WGS) entry which is preliminary data.</text>
</comment>
<evidence type="ECO:0000256" key="1">
    <source>
        <dbReference type="ARBA" id="ARBA00022676"/>
    </source>
</evidence>
<feature type="domain" description="Glycosyltransferase 2-like" evidence="4">
    <location>
        <begin position="5"/>
        <end position="134"/>
    </location>
</feature>
<dbReference type="PATRIC" id="fig|457404.5.peg.2008"/>
<dbReference type="Gene3D" id="3.90.550.10">
    <property type="entry name" value="Spore Coat Polysaccharide Biosynthesis Protein SpsA, Chain A"/>
    <property type="match status" value="1"/>
</dbReference>
<dbReference type="AlphaFoldDB" id="H1PUL5"/>
<dbReference type="Pfam" id="PF00535">
    <property type="entry name" value="Glycos_transf_2"/>
    <property type="match status" value="1"/>
</dbReference>
<reference evidence="5 6" key="1">
    <citation type="submission" date="2012-07" db="EMBL/GenBank/DDBJ databases">
        <title>The Genome Sequence of Fusobacterium ulcerans 12_1B.</title>
        <authorList>
            <consortium name="The Broad Institute Genome Sequencing Platform"/>
            <person name="Earl A."/>
            <person name="Ward D."/>
            <person name="Feldgarden M."/>
            <person name="Gevers D."/>
            <person name="Strauss J."/>
            <person name="Ambrose C.E."/>
            <person name="Allen-Vercoe E."/>
            <person name="Walker B."/>
            <person name="Young S.K."/>
            <person name="Zeng Q."/>
            <person name="Gargeya S."/>
            <person name="Fitzgerald M."/>
            <person name="Haas B."/>
            <person name="Abouelleil A."/>
            <person name="Alvarado L."/>
            <person name="Arachchi H.M."/>
            <person name="Berlin A.M."/>
            <person name="Chapman S.B."/>
            <person name="Goldberg J."/>
            <person name="Griggs A."/>
            <person name="Gujja S."/>
            <person name="Hansen M."/>
            <person name="Howarth C."/>
            <person name="Imamovic A."/>
            <person name="Larimer J."/>
            <person name="McCowen C."/>
            <person name="Montmayeur A."/>
            <person name="Murphy C."/>
            <person name="Neiman D."/>
            <person name="Pearson M."/>
            <person name="Priest M."/>
            <person name="Roberts A."/>
            <person name="Saif S."/>
            <person name="Shea T."/>
            <person name="Sisk P."/>
            <person name="Sykes S."/>
            <person name="Wortman J."/>
            <person name="Nusbaum C."/>
            <person name="Birren B."/>
        </authorList>
    </citation>
    <scope>NUCLEOTIDE SEQUENCE [LARGE SCALE GENOMIC DNA]</scope>
    <source>
        <strain evidence="5 6">12_1B</strain>
    </source>
</reference>
<dbReference type="Proteomes" id="UP000003233">
    <property type="component" value="Unassembled WGS sequence"/>
</dbReference>
<gene>
    <name evidence="5" type="ORF">HMPREF0402_02108</name>
</gene>
<keyword evidence="6" id="KW-1185">Reference proteome</keyword>
<dbReference type="SUPFAM" id="SSF53448">
    <property type="entry name" value="Nucleotide-diphospho-sugar transferases"/>
    <property type="match status" value="1"/>
</dbReference>